<accession>A0A5J4RNT6</accession>
<dbReference type="AlphaFoldDB" id="A0A5J4RNT6"/>
<organism evidence="1">
    <name type="scientific">termite gut metagenome</name>
    <dbReference type="NCBI Taxonomy" id="433724"/>
    <lineage>
        <taxon>unclassified sequences</taxon>
        <taxon>metagenomes</taxon>
        <taxon>organismal metagenomes</taxon>
    </lineage>
</organism>
<dbReference type="PROSITE" id="PS51257">
    <property type="entry name" value="PROKAR_LIPOPROTEIN"/>
    <property type="match status" value="1"/>
</dbReference>
<comment type="caution">
    <text evidence="1">The sequence shown here is derived from an EMBL/GenBank/DDBJ whole genome shotgun (WGS) entry which is preliminary data.</text>
</comment>
<name>A0A5J4RNT6_9ZZZZ</name>
<evidence type="ECO:0000313" key="1">
    <source>
        <dbReference type="EMBL" id="KAA6335368.1"/>
    </source>
</evidence>
<proteinExistence type="predicted"/>
<protein>
    <submittedName>
        <fullName evidence="1">Uncharacterized protein</fullName>
    </submittedName>
</protein>
<gene>
    <name evidence="1" type="ORF">EZS27_016390</name>
</gene>
<dbReference type="EMBL" id="SNRY01000900">
    <property type="protein sequence ID" value="KAA6335368.1"/>
    <property type="molecule type" value="Genomic_DNA"/>
</dbReference>
<sequence>MKKLLILISIIIFSCNDTDVVNNDITLVINNNYDIVTTTRTDIEEIEFEKIKFTASKNNKEVFSCNFISFDGINYRLENYYKDSWFFKDFDFKDLKVYDLNAQLIGRTENLVEDQSTEVGFRKADFLSSEFISTNKDKEFNINFRHTHILFEVIFEGQDFEDENSFKNYINNLHLTFHTKGSDIKPNIVRDENGDVKKFRAIIPIKYAPSKNKNKLFSFNNIDNTKIYESTYNFEWDFNEGTIMRVNVIYSNDMILFRYKTSPLNDNYANQFVSINDYNTIKIK</sequence>
<reference evidence="1" key="1">
    <citation type="submission" date="2019-03" db="EMBL/GenBank/DDBJ databases">
        <title>Single cell metagenomics reveals metabolic interactions within the superorganism composed of flagellate Streblomastix strix and complex community of Bacteroidetes bacteria on its surface.</title>
        <authorList>
            <person name="Treitli S.C."/>
            <person name="Kolisko M."/>
            <person name="Husnik F."/>
            <person name="Keeling P."/>
            <person name="Hampl V."/>
        </authorList>
    </citation>
    <scope>NUCLEOTIDE SEQUENCE</scope>
    <source>
        <strain evidence="1">STM</strain>
    </source>
</reference>